<evidence type="ECO:0000256" key="4">
    <source>
        <dbReference type="SAM" id="MobiDB-lite"/>
    </source>
</evidence>
<dbReference type="InterPro" id="IPR001214">
    <property type="entry name" value="SET_dom"/>
</dbReference>
<dbReference type="PANTHER" id="PTHR13271:SF137">
    <property type="entry name" value="SET DOMAIN-CONTAINING PROTEIN"/>
    <property type="match status" value="1"/>
</dbReference>
<dbReference type="Gramene" id="CDF38272">
    <property type="protein sequence ID" value="CDF38272"/>
    <property type="gene ID" value="CHC_T00000804001"/>
</dbReference>
<reference evidence="7" key="1">
    <citation type="journal article" date="2013" name="Proc. Natl. Acad. Sci. U.S.A.">
        <title>Genome structure and metabolic features in the red seaweed Chondrus crispus shed light on evolution of the Archaeplastida.</title>
        <authorList>
            <person name="Collen J."/>
            <person name="Porcel B."/>
            <person name="Carre W."/>
            <person name="Ball S.G."/>
            <person name="Chaparro C."/>
            <person name="Tonon T."/>
            <person name="Barbeyron T."/>
            <person name="Michel G."/>
            <person name="Noel B."/>
            <person name="Valentin K."/>
            <person name="Elias M."/>
            <person name="Artiguenave F."/>
            <person name="Arun A."/>
            <person name="Aury J.M."/>
            <person name="Barbosa-Neto J.F."/>
            <person name="Bothwell J.H."/>
            <person name="Bouget F.Y."/>
            <person name="Brillet L."/>
            <person name="Cabello-Hurtado F."/>
            <person name="Capella-Gutierrez S."/>
            <person name="Charrier B."/>
            <person name="Cladiere L."/>
            <person name="Cock J.M."/>
            <person name="Coelho S.M."/>
            <person name="Colleoni C."/>
            <person name="Czjzek M."/>
            <person name="Da Silva C."/>
            <person name="Delage L."/>
            <person name="Denoeud F."/>
            <person name="Deschamps P."/>
            <person name="Dittami S.M."/>
            <person name="Gabaldon T."/>
            <person name="Gachon C.M."/>
            <person name="Groisillier A."/>
            <person name="Herve C."/>
            <person name="Jabbari K."/>
            <person name="Katinka M."/>
            <person name="Kloareg B."/>
            <person name="Kowalczyk N."/>
            <person name="Labadie K."/>
            <person name="Leblanc C."/>
            <person name="Lopez P.J."/>
            <person name="McLachlan D.H."/>
            <person name="Meslet-Cladiere L."/>
            <person name="Moustafa A."/>
            <person name="Nehr Z."/>
            <person name="Nyvall Collen P."/>
            <person name="Panaud O."/>
            <person name="Partensky F."/>
            <person name="Poulain J."/>
            <person name="Rensing S.A."/>
            <person name="Rousvoal S."/>
            <person name="Samson G."/>
            <person name="Symeonidi A."/>
            <person name="Weissenbach J."/>
            <person name="Zambounis A."/>
            <person name="Wincker P."/>
            <person name="Boyen C."/>
        </authorList>
    </citation>
    <scope>NUCLEOTIDE SEQUENCE [LARGE SCALE GENOMIC DNA]</scope>
    <source>
        <strain evidence="7">cv. Stackhouse</strain>
    </source>
</reference>
<evidence type="ECO:0000256" key="2">
    <source>
        <dbReference type="ARBA" id="ARBA00022679"/>
    </source>
</evidence>
<dbReference type="SUPFAM" id="SSF81822">
    <property type="entry name" value="RuBisCo LSMT C-terminal, substrate-binding domain"/>
    <property type="match status" value="1"/>
</dbReference>
<dbReference type="Proteomes" id="UP000012073">
    <property type="component" value="Unassembled WGS sequence"/>
</dbReference>
<dbReference type="GO" id="GO:0032259">
    <property type="term" value="P:methylation"/>
    <property type="evidence" value="ECO:0007669"/>
    <property type="project" value="UniProtKB-KW"/>
</dbReference>
<keyword evidence="7" id="KW-1185">Reference proteome</keyword>
<organism evidence="6 7">
    <name type="scientific">Chondrus crispus</name>
    <name type="common">Carrageen Irish moss</name>
    <name type="synonym">Polymorpha crispa</name>
    <dbReference type="NCBI Taxonomy" id="2769"/>
    <lineage>
        <taxon>Eukaryota</taxon>
        <taxon>Rhodophyta</taxon>
        <taxon>Florideophyceae</taxon>
        <taxon>Rhodymeniophycidae</taxon>
        <taxon>Gigartinales</taxon>
        <taxon>Gigartinaceae</taxon>
        <taxon>Chondrus</taxon>
    </lineage>
</organism>
<dbReference type="GeneID" id="17325876"/>
<dbReference type="KEGG" id="ccp:CHC_T00000804001"/>
<dbReference type="InterPro" id="IPR015353">
    <property type="entry name" value="Rubisco_LSMT_subst-bd"/>
</dbReference>
<dbReference type="AlphaFoldDB" id="R7QIC1"/>
<dbReference type="Gene3D" id="3.90.1420.10">
    <property type="entry name" value="Rubisco LSMT, substrate-binding domain"/>
    <property type="match status" value="1"/>
</dbReference>
<proteinExistence type="predicted"/>
<feature type="domain" description="SET" evidence="5">
    <location>
        <begin position="137"/>
        <end position="380"/>
    </location>
</feature>
<gene>
    <name evidence="6" type="ORF">CHC_T00000804001</name>
</gene>
<keyword evidence="1" id="KW-0489">Methyltransferase</keyword>
<dbReference type="RefSeq" id="XP_005718157.1">
    <property type="nucleotide sequence ID" value="XM_005718100.1"/>
</dbReference>
<name>R7QIC1_CHOCR</name>
<feature type="compositionally biased region" description="Polar residues" evidence="4">
    <location>
        <begin position="751"/>
        <end position="776"/>
    </location>
</feature>
<dbReference type="Pfam" id="PF09273">
    <property type="entry name" value="Rubis-subs-bind"/>
    <property type="match status" value="1"/>
</dbReference>
<evidence type="ECO:0000313" key="7">
    <source>
        <dbReference type="Proteomes" id="UP000012073"/>
    </source>
</evidence>
<feature type="region of interest" description="Disordered" evidence="4">
    <location>
        <begin position="750"/>
        <end position="777"/>
    </location>
</feature>
<feature type="region of interest" description="Disordered" evidence="4">
    <location>
        <begin position="702"/>
        <end position="733"/>
    </location>
</feature>
<dbReference type="SUPFAM" id="SSF82199">
    <property type="entry name" value="SET domain"/>
    <property type="match status" value="1"/>
</dbReference>
<dbReference type="OrthoDB" id="441812at2759"/>
<dbReference type="PROSITE" id="PS50280">
    <property type="entry name" value="SET"/>
    <property type="match status" value="1"/>
</dbReference>
<keyword evidence="3" id="KW-0949">S-adenosyl-L-methionine</keyword>
<evidence type="ECO:0000256" key="3">
    <source>
        <dbReference type="ARBA" id="ARBA00022691"/>
    </source>
</evidence>
<dbReference type="InterPro" id="IPR046341">
    <property type="entry name" value="SET_dom_sf"/>
</dbReference>
<evidence type="ECO:0000256" key="1">
    <source>
        <dbReference type="ARBA" id="ARBA00022603"/>
    </source>
</evidence>
<keyword evidence="2" id="KW-0808">Transferase</keyword>
<dbReference type="InterPro" id="IPR036464">
    <property type="entry name" value="Rubisco_LSMT_subst-bd_sf"/>
</dbReference>
<sequence length="978" mass="108750">MRHIRTTQLLSKRAHSFRGCHFWYSTGRRPVDRVDHGEAERRKSLRRLTKSWNTNVRVHSWQGYKFAIFRASQESSSSLIPIVTCYASRPHPSSDFAQQLNLTDSHNMVVSRQGQAPCASAINALRASLLQRGAYIANVEVKESIPGQRGLYATSDIQPGSPIVRIPPSMLITSISARRAPHVETVLSAVEADQVHERLPDALSDAAAILLFLLAELAKRDASGWKVWFDSLPTRFTTPLCIDLEDVTDLLSGTTVLPLVHTLRGEIDEMYKEWFLPYAVNRLPETYPADFCTFETFMRAHAVIESRAFKIESVTMLAPFADMANHQPVESECRNAKARGWIAVDSPESVVDRNVSDLGLELHVGDRLVRQGEEICISYGALPNWQLLLHYGFAMPSNPADSVLLSLSIPEEDQSQLFTLKMLFLNLRPMDLDVDHKLTIKDPLPNGLVASTRLLLLDSSETTSLSVSTADFGKPISARNESAMLNELRRLVKSMMNGFERIVEEDGQRGEGDSFLSSCNVYVSGQRAILTATLDAKEICPFQGLLRNVQALLGLGSLCPGPGLPLGYGANAKAVFAFPDIWMQTRRVNHEQARALKMRTDGVCQSGGKDTDACVLGEVVSEVCADDAEIELRGAALCEKKGSLGRNVCLNVHVYSTAHYFVFRLRRQPRPLPTLTPPTCYLRPHPPSDSLLTSTMTDDVIDLVSSDSSPPPTPVRKRPRVSLPVPDIASSPSDGELQIVSHVVRGASETYDLSQADPTPTQTPNKTPSKRPTNPTDVECVGTRVGVRALVDYPHFRFQCVVEAFKRQRAAKKERYCARCFCYVCDILASECKEWPAHAKAVDNVHKWRVERESRLEMRRRRKQAESPTARRPAIARYTRPAPVAVRLDVPPDPPSPVDLDIEMLESEGDEEMPRVDHFDDAETFDAADALATVDIDPDCFTFDSLARALTEPHTDGAIALRTRNRSRRQTTRAGGLR</sequence>
<dbReference type="GO" id="GO:0016279">
    <property type="term" value="F:protein-lysine N-methyltransferase activity"/>
    <property type="evidence" value="ECO:0007669"/>
    <property type="project" value="TreeGrafter"/>
</dbReference>
<evidence type="ECO:0000313" key="6">
    <source>
        <dbReference type="EMBL" id="CDF38272.1"/>
    </source>
</evidence>
<dbReference type="CDD" id="cd10527">
    <property type="entry name" value="SET_LSMT"/>
    <property type="match status" value="1"/>
</dbReference>
<dbReference type="InterPro" id="IPR050600">
    <property type="entry name" value="SETD3_SETD6_MTase"/>
</dbReference>
<dbReference type="EMBL" id="HG001913">
    <property type="protein sequence ID" value="CDF38272.1"/>
    <property type="molecule type" value="Genomic_DNA"/>
</dbReference>
<accession>R7QIC1</accession>
<feature type="region of interest" description="Disordered" evidence="4">
    <location>
        <begin position="856"/>
        <end position="876"/>
    </location>
</feature>
<evidence type="ECO:0000259" key="5">
    <source>
        <dbReference type="PROSITE" id="PS50280"/>
    </source>
</evidence>
<protein>
    <recommendedName>
        <fullName evidence="5">SET domain-containing protein</fullName>
    </recommendedName>
</protein>
<dbReference type="PANTHER" id="PTHR13271">
    <property type="entry name" value="UNCHARACTERIZED PUTATIVE METHYLTRANSFERASE"/>
    <property type="match status" value="1"/>
</dbReference>
<dbReference type="Gene3D" id="3.90.1410.10">
    <property type="entry name" value="set domain protein methyltransferase, domain 1"/>
    <property type="match status" value="1"/>
</dbReference>